<keyword evidence="2" id="KW-0732">Signal</keyword>
<dbReference type="EMBL" id="WHJF01000011">
    <property type="protein sequence ID" value="NHZ61905.1"/>
    <property type="molecule type" value="Genomic_DNA"/>
</dbReference>
<proteinExistence type="predicted"/>
<evidence type="ECO:0000256" key="1">
    <source>
        <dbReference type="SAM" id="Coils"/>
    </source>
</evidence>
<comment type="caution">
    <text evidence="3">The sequence shown here is derived from an EMBL/GenBank/DDBJ whole genome shotgun (WGS) entry which is preliminary data.</text>
</comment>
<feature type="signal peptide" evidence="2">
    <location>
        <begin position="1"/>
        <end position="23"/>
    </location>
</feature>
<protein>
    <submittedName>
        <fullName evidence="3">Uncharacterized protein</fullName>
    </submittedName>
</protein>
<evidence type="ECO:0000256" key="2">
    <source>
        <dbReference type="SAM" id="SignalP"/>
    </source>
</evidence>
<organism evidence="3 4">
    <name type="scientific">Massilia genomosp. 1</name>
    <dbReference type="NCBI Taxonomy" id="2609280"/>
    <lineage>
        <taxon>Bacteria</taxon>
        <taxon>Pseudomonadati</taxon>
        <taxon>Pseudomonadota</taxon>
        <taxon>Betaproteobacteria</taxon>
        <taxon>Burkholderiales</taxon>
        <taxon>Oxalobacteraceae</taxon>
        <taxon>Telluria group</taxon>
        <taxon>Massilia</taxon>
    </lineage>
</organism>
<accession>A0ABX0MGK5</accession>
<dbReference type="Proteomes" id="UP000610594">
    <property type="component" value="Unassembled WGS sequence"/>
</dbReference>
<reference evidence="3 4" key="1">
    <citation type="submission" date="2019-10" db="EMBL/GenBank/DDBJ databases">
        <title>Taxonomy of Antarctic Massilia spp.: description of Massilia rubra sp. nov., Massilia aquatica sp. nov., Massilia mucilaginosa sp. nov., Massilia frigida sp. nov. isolated from streams, lakes and regoliths.</title>
        <authorList>
            <person name="Holochova P."/>
            <person name="Sedlacek I."/>
            <person name="Kralova S."/>
            <person name="Maslanova I."/>
            <person name="Busse H.-J."/>
            <person name="Stankova E."/>
            <person name="Vrbovska V."/>
            <person name="Kovarovic V."/>
            <person name="Bartak M."/>
            <person name="Svec P."/>
            <person name="Pantucek R."/>
        </authorList>
    </citation>
    <scope>NUCLEOTIDE SEQUENCE [LARGE SCALE GENOMIC DNA]</scope>
    <source>
        <strain evidence="3 4">CCM 8694</strain>
    </source>
</reference>
<evidence type="ECO:0000313" key="4">
    <source>
        <dbReference type="Proteomes" id="UP000610594"/>
    </source>
</evidence>
<dbReference type="RefSeq" id="WP_167236133.1">
    <property type="nucleotide sequence ID" value="NZ_WHJF01000011.1"/>
</dbReference>
<feature type="chain" id="PRO_5046049801" evidence="2">
    <location>
        <begin position="24"/>
        <end position="244"/>
    </location>
</feature>
<gene>
    <name evidence="3" type="ORF">F1735_06250</name>
</gene>
<feature type="coiled-coil region" evidence="1">
    <location>
        <begin position="178"/>
        <end position="205"/>
    </location>
</feature>
<sequence>MRPLLWTAVLGCAAVLAAPACLATPMSHVTPEPGLYRVDFDGRIEMANGQPQFRQHSDGASGDVHAEHYADGALKNKRTFKGAPPVTQCIKSWQKSDVVQLLPLLPGACKNQRMQETQDGAIMTAECSMGLTTTTIRKLSAEQWEYLIDMPSGRPAGGAPDMSAIIQMMQTQIKQTPVPEARAKLEKQLAELLQAQKEMAKIYREASEQGALANKSAPAASKGAAAPMRARSRAVLTKISNTCN</sequence>
<keyword evidence="1" id="KW-0175">Coiled coil</keyword>
<keyword evidence="4" id="KW-1185">Reference proteome</keyword>
<evidence type="ECO:0000313" key="3">
    <source>
        <dbReference type="EMBL" id="NHZ61905.1"/>
    </source>
</evidence>
<name>A0ABX0MGK5_9BURK</name>